<organism evidence="1 2">
    <name type="scientific">Trifolium medium</name>
    <dbReference type="NCBI Taxonomy" id="97028"/>
    <lineage>
        <taxon>Eukaryota</taxon>
        <taxon>Viridiplantae</taxon>
        <taxon>Streptophyta</taxon>
        <taxon>Embryophyta</taxon>
        <taxon>Tracheophyta</taxon>
        <taxon>Spermatophyta</taxon>
        <taxon>Magnoliopsida</taxon>
        <taxon>eudicotyledons</taxon>
        <taxon>Gunneridae</taxon>
        <taxon>Pentapetalae</taxon>
        <taxon>rosids</taxon>
        <taxon>fabids</taxon>
        <taxon>Fabales</taxon>
        <taxon>Fabaceae</taxon>
        <taxon>Papilionoideae</taxon>
        <taxon>50 kb inversion clade</taxon>
        <taxon>NPAAA clade</taxon>
        <taxon>Hologalegina</taxon>
        <taxon>IRL clade</taxon>
        <taxon>Trifolieae</taxon>
        <taxon>Trifolium</taxon>
    </lineage>
</organism>
<protein>
    <submittedName>
        <fullName evidence="1">Uncharacterized protein</fullName>
    </submittedName>
</protein>
<accession>A0A392TPW9</accession>
<feature type="non-terminal residue" evidence="1">
    <location>
        <position position="54"/>
    </location>
</feature>
<proteinExistence type="predicted"/>
<dbReference type="EMBL" id="LXQA010633369">
    <property type="protein sequence ID" value="MCI63239.1"/>
    <property type="molecule type" value="Genomic_DNA"/>
</dbReference>
<reference evidence="1 2" key="1">
    <citation type="journal article" date="2018" name="Front. Plant Sci.">
        <title>Red Clover (Trifolium pratense) and Zigzag Clover (T. medium) - A Picture of Genomic Similarities and Differences.</title>
        <authorList>
            <person name="Dluhosova J."/>
            <person name="Istvanek J."/>
            <person name="Nedelnik J."/>
            <person name="Repkova J."/>
        </authorList>
    </citation>
    <scope>NUCLEOTIDE SEQUENCE [LARGE SCALE GENOMIC DNA]</scope>
    <source>
        <strain evidence="2">cv. 10/8</strain>
        <tissue evidence="1">Leaf</tissue>
    </source>
</reference>
<dbReference type="Proteomes" id="UP000265520">
    <property type="component" value="Unassembled WGS sequence"/>
</dbReference>
<evidence type="ECO:0000313" key="1">
    <source>
        <dbReference type="EMBL" id="MCI63239.1"/>
    </source>
</evidence>
<evidence type="ECO:0000313" key="2">
    <source>
        <dbReference type="Proteomes" id="UP000265520"/>
    </source>
</evidence>
<keyword evidence="2" id="KW-1185">Reference proteome</keyword>
<name>A0A392TPW9_9FABA</name>
<comment type="caution">
    <text evidence="1">The sequence shown here is derived from an EMBL/GenBank/DDBJ whole genome shotgun (WGS) entry which is preliminary data.</text>
</comment>
<dbReference type="AlphaFoldDB" id="A0A392TPW9"/>
<sequence>MIRDQRASNSSCIEVFQSEEDNAGSIEEGSTAVSNKRGEVEDLQCKTWTVLAWD</sequence>